<dbReference type="InterPro" id="IPR012338">
    <property type="entry name" value="Beta-lactam/transpept-like"/>
</dbReference>
<dbReference type="GO" id="GO:0008955">
    <property type="term" value="F:peptidoglycan glycosyltransferase activity"/>
    <property type="evidence" value="ECO:0007669"/>
    <property type="project" value="UniProtKB-EC"/>
</dbReference>
<dbReference type="PANTHER" id="PTHR32282:SF15">
    <property type="entry name" value="PENICILLIN-BINDING PROTEIN 1C"/>
    <property type="match status" value="1"/>
</dbReference>
<feature type="domain" description="Penicillin-binding protein transpeptidase" evidence="12">
    <location>
        <begin position="307"/>
        <end position="424"/>
    </location>
</feature>
<evidence type="ECO:0000259" key="13">
    <source>
        <dbReference type="Pfam" id="PF00912"/>
    </source>
</evidence>
<dbReference type="InterPro" id="IPR023346">
    <property type="entry name" value="Lysozyme-like_dom_sf"/>
</dbReference>
<feature type="domain" description="Penicillin-binding C-terminal" evidence="14">
    <location>
        <begin position="583"/>
        <end position="660"/>
    </location>
</feature>
<evidence type="ECO:0000259" key="14">
    <source>
        <dbReference type="Pfam" id="PF06832"/>
    </source>
</evidence>
<evidence type="ECO:0000256" key="2">
    <source>
        <dbReference type="ARBA" id="ARBA00007090"/>
    </source>
</evidence>
<evidence type="ECO:0000256" key="6">
    <source>
        <dbReference type="ARBA" id="ARBA00022676"/>
    </source>
</evidence>
<evidence type="ECO:0000256" key="8">
    <source>
        <dbReference type="ARBA" id="ARBA00022801"/>
    </source>
</evidence>
<dbReference type="Pfam" id="PF06832">
    <property type="entry name" value="BiPBP_C"/>
    <property type="match status" value="1"/>
</dbReference>
<sequence length="662" mass="69328">MPAGGPGRTGTWLLAGLGLAGAALLALAALDRLLPPNLARLAIAGTEVLDRDGRSLAVLPAAGGTWRLPTTVTDVPPHLLDLLIAAEDRRFRHHPGVDPLALGRAALQWARAGRIVSGGSTLTMQAARLLEPRPRTLRSKAIEILRALQLEARYTKDEILGLWLTLAPMGGNLEGARVGALAWFGRPVGQLDPAEAALLVAIPRRPEALRPDRHPDAARSARDAVLTERARATPGISAADTVRALEAPVPLVRQPLPRAAPHLARALARGADEARIPTTLSLPVQRAAEAIAERVLRELPERASLALIVADLESREVRALVGGDFAAESRAGMLDLTRAVRSPGSALKPLLYAMAFEAGVAAPETLLADLPRRFGGYAPENFDRGFAGRITVADALRQSLNLPAVALLAELGPLRFASALKAAGAVPRLPPGADPSLPLALGGLGTTLREMVALYAALGDAGRAAPLVYRFGPPVAPRPVFEPRAAALAAGILVNPFPAGGPPGIAWKTGTSWGGRDAWALGFDQRHVAGVWVGRPDGTPLPGATGARTALPILARLFERLPAAPRPPLPTRAAASPALAEAVDRLRLVFPPPGAVLQEGGPHVTLRASGGRRPLTFLVDGRPLPAEPAKREAAWVPDGPGFYRVTVLDAEGSAARAEVRVR</sequence>
<organism evidence="15 16">
    <name type="scientific">Siccirubricoccus deserti</name>
    <dbReference type="NCBI Taxonomy" id="2013562"/>
    <lineage>
        <taxon>Bacteria</taxon>
        <taxon>Pseudomonadati</taxon>
        <taxon>Pseudomonadota</taxon>
        <taxon>Alphaproteobacteria</taxon>
        <taxon>Acetobacterales</taxon>
        <taxon>Roseomonadaceae</taxon>
        <taxon>Siccirubricoccus</taxon>
    </lineage>
</organism>
<evidence type="ECO:0000259" key="12">
    <source>
        <dbReference type="Pfam" id="PF00905"/>
    </source>
</evidence>
<dbReference type="AlphaFoldDB" id="A0A9X0UC17"/>
<keyword evidence="4" id="KW-0121">Carboxypeptidase</keyword>
<feature type="domain" description="Glycosyl transferase family 51" evidence="13">
    <location>
        <begin position="64"/>
        <end position="228"/>
    </location>
</feature>
<dbReference type="InterPro" id="IPR050396">
    <property type="entry name" value="Glycosyltr_51/Transpeptidase"/>
</dbReference>
<evidence type="ECO:0000256" key="7">
    <source>
        <dbReference type="ARBA" id="ARBA00022679"/>
    </source>
</evidence>
<name>A0A9X0UC17_9PROT</name>
<evidence type="ECO:0000256" key="1">
    <source>
        <dbReference type="ARBA" id="ARBA00004752"/>
    </source>
</evidence>
<dbReference type="Pfam" id="PF00905">
    <property type="entry name" value="Transpeptidase"/>
    <property type="match status" value="1"/>
</dbReference>
<keyword evidence="7" id="KW-0808">Transferase</keyword>
<comment type="similarity">
    <text evidence="2">In the C-terminal section; belongs to the transpeptidase family.</text>
</comment>
<dbReference type="Proteomes" id="UP000600101">
    <property type="component" value="Unassembled WGS sequence"/>
</dbReference>
<dbReference type="EMBL" id="JACOMF010000004">
    <property type="protein sequence ID" value="MBC4014727.1"/>
    <property type="molecule type" value="Genomic_DNA"/>
</dbReference>
<comment type="pathway">
    <text evidence="1">Cell wall biogenesis; peptidoglycan biosynthesis.</text>
</comment>
<evidence type="ECO:0000256" key="5">
    <source>
        <dbReference type="ARBA" id="ARBA00022670"/>
    </source>
</evidence>
<dbReference type="InterPro" id="IPR036950">
    <property type="entry name" value="PBP_transglycosylase"/>
</dbReference>
<gene>
    <name evidence="15" type="primary">pbpC</name>
    <name evidence="15" type="ORF">H7965_05260</name>
</gene>
<reference evidence="15" key="1">
    <citation type="submission" date="2020-08" db="EMBL/GenBank/DDBJ databases">
        <authorList>
            <person name="Hu Y."/>
            <person name="Nguyen S.V."/>
            <person name="Li F."/>
            <person name="Fanning S."/>
        </authorList>
    </citation>
    <scope>NUCLEOTIDE SEQUENCE</scope>
    <source>
        <strain evidence="15">SYSU D8009</strain>
    </source>
</reference>
<evidence type="ECO:0000313" key="16">
    <source>
        <dbReference type="Proteomes" id="UP000600101"/>
    </source>
</evidence>
<evidence type="ECO:0000256" key="11">
    <source>
        <dbReference type="ARBA" id="ARBA00049902"/>
    </source>
</evidence>
<dbReference type="SUPFAM" id="SSF53955">
    <property type="entry name" value="Lysozyme-like"/>
    <property type="match status" value="1"/>
</dbReference>
<comment type="caution">
    <text evidence="15">The sequence shown here is derived from an EMBL/GenBank/DDBJ whole genome shotgun (WGS) entry which is preliminary data.</text>
</comment>
<dbReference type="InterPro" id="IPR009647">
    <property type="entry name" value="PBP_C"/>
</dbReference>
<dbReference type="InterPro" id="IPR001460">
    <property type="entry name" value="PCN-bd_Tpept"/>
</dbReference>
<keyword evidence="5" id="KW-0645">Protease</keyword>
<keyword evidence="6" id="KW-0328">Glycosyltransferase</keyword>
<comment type="catalytic activity">
    <reaction evidence="11">
        <text>[GlcNAc-(1-&gt;4)-Mur2Ac(oyl-L-Ala-gamma-D-Glu-L-Lys-D-Ala-D-Ala)](n)-di-trans,octa-cis-undecaprenyl diphosphate + beta-D-GlcNAc-(1-&gt;4)-Mur2Ac(oyl-L-Ala-gamma-D-Glu-L-Lys-D-Ala-D-Ala)-di-trans,octa-cis-undecaprenyl diphosphate = [GlcNAc-(1-&gt;4)-Mur2Ac(oyl-L-Ala-gamma-D-Glu-L-Lys-D-Ala-D-Ala)](n+1)-di-trans,octa-cis-undecaprenyl diphosphate + di-trans,octa-cis-undecaprenyl diphosphate + H(+)</text>
        <dbReference type="Rhea" id="RHEA:23708"/>
        <dbReference type="Rhea" id="RHEA-COMP:9602"/>
        <dbReference type="Rhea" id="RHEA-COMP:9603"/>
        <dbReference type="ChEBI" id="CHEBI:15378"/>
        <dbReference type="ChEBI" id="CHEBI:58405"/>
        <dbReference type="ChEBI" id="CHEBI:60033"/>
        <dbReference type="ChEBI" id="CHEBI:78435"/>
        <dbReference type="EC" id="2.4.99.28"/>
    </reaction>
</comment>
<accession>A0A9X0UC17</accession>
<keyword evidence="8" id="KW-0378">Hydrolase</keyword>
<protein>
    <recommendedName>
        <fullName evidence="10">peptidoglycan glycosyltransferase</fullName>
        <ecNumber evidence="10">2.4.99.28</ecNumber>
    </recommendedName>
</protein>
<evidence type="ECO:0000256" key="10">
    <source>
        <dbReference type="ARBA" id="ARBA00044770"/>
    </source>
</evidence>
<dbReference type="InterPro" id="IPR001264">
    <property type="entry name" value="Glyco_trans_51"/>
</dbReference>
<dbReference type="Gene3D" id="1.10.3810.10">
    <property type="entry name" value="Biosynthetic peptidoglycan transglycosylase-like"/>
    <property type="match status" value="1"/>
</dbReference>
<dbReference type="GO" id="GO:0009252">
    <property type="term" value="P:peptidoglycan biosynthetic process"/>
    <property type="evidence" value="ECO:0007669"/>
    <property type="project" value="InterPro"/>
</dbReference>
<dbReference type="NCBIfam" id="TIGR02073">
    <property type="entry name" value="PBP_1c"/>
    <property type="match status" value="1"/>
</dbReference>
<dbReference type="GO" id="GO:0008658">
    <property type="term" value="F:penicillin binding"/>
    <property type="evidence" value="ECO:0007669"/>
    <property type="project" value="InterPro"/>
</dbReference>
<dbReference type="RefSeq" id="WP_186769496.1">
    <property type="nucleotide sequence ID" value="NZ_JACOMF010000004.1"/>
</dbReference>
<evidence type="ECO:0000256" key="4">
    <source>
        <dbReference type="ARBA" id="ARBA00022645"/>
    </source>
</evidence>
<comment type="similarity">
    <text evidence="3">In the N-terminal section; belongs to the glycosyltransferase 51 family.</text>
</comment>
<dbReference type="Pfam" id="PF00912">
    <property type="entry name" value="Transgly"/>
    <property type="match status" value="1"/>
</dbReference>
<keyword evidence="16" id="KW-1185">Reference proteome</keyword>
<dbReference type="GO" id="GO:0004180">
    <property type="term" value="F:carboxypeptidase activity"/>
    <property type="evidence" value="ECO:0007669"/>
    <property type="project" value="UniProtKB-KW"/>
</dbReference>
<dbReference type="InterPro" id="IPR011815">
    <property type="entry name" value="PBP_1c"/>
</dbReference>
<evidence type="ECO:0000256" key="3">
    <source>
        <dbReference type="ARBA" id="ARBA00007739"/>
    </source>
</evidence>
<dbReference type="GO" id="GO:0030288">
    <property type="term" value="C:outer membrane-bounded periplasmic space"/>
    <property type="evidence" value="ECO:0007669"/>
    <property type="project" value="TreeGrafter"/>
</dbReference>
<keyword evidence="9" id="KW-0511">Multifunctional enzyme</keyword>
<evidence type="ECO:0000313" key="15">
    <source>
        <dbReference type="EMBL" id="MBC4014727.1"/>
    </source>
</evidence>
<dbReference type="SUPFAM" id="SSF56601">
    <property type="entry name" value="beta-lactamase/transpeptidase-like"/>
    <property type="match status" value="1"/>
</dbReference>
<dbReference type="GO" id="GO:0006508">
    <property type="term" value="P:proteolysis"/>
    <property type="evidence" value="ECO:0007669"/>
    <property type="project" value="UniProtKB-KW"/>
</dbReference>
<dbReference type="Gene3D" id="3.40.710.10">
    <property type="entry name" value="DD-peptidase/beta-lactamase superfamily"/>
    <property type="match status" value="1"/>
</dbReference>
<evidence type="ECO:0000256" key="9">
    <source>
        <dbReference type="ARBA" id="ARBA00023268"/>
    </source>
</evidence>
<dbReference type="EC" id="2.4.99.28" evidence="10"/>
<dbReference type="PANTHER" id="PTHR32282">
    <property type="entry name" value="BINDING PROTEIN TRANSPEPTIDASE, PUTATIVE-RELATED"/>
    <property type="match status" value="1"/>
</dbReference>
<proteinExistence type="inferred from homology"/>